<sequence>MKAYEKESIRRDAEQDAANGNYSHQPSAFMNYKARDIYDEAHRKSVELNGYGGQDPFHNVEDADRNIKIVLIGVGILAAILIAVLVAAMIIVVQEELVVYAVKFQYCVYVAGALTTLLMYSVGKGANKSLNILFYIGIGAVASRFFAVIVEMREGVTYINYVKATTNGFWYLAKYTLLYFGYIAVIVGVMMLITLLIRKSKSS</sequence>
<proteinExistence type="predicted"/>
<geneLocation type="plasmid" evidence="4">
    <name>pfdu301a</name>
</geneLocation>
<name>A0A6M6E442_PRIMG</name>
<evidence type="ECO:0000256" key="2">
    <source>
        <dbReference type="SAM" id="Phobius"/>
    </source>
</evidence>
<dbReference type="AlphaFoldDB" id="A0A6M6E442"/>
<feature type="transmembrane region" description="Helical" evidence="2">
    <location>
        <begin position="69"/>
        <end position="91"/>
    </location>
</feature>
<keyword evidence="2" id="KW-0472">Membrane</keyword>
<protein>
    <submittedName>
        <fullName evidence="3">Uncharacterized protein</fullName>
    </submittedName>
</protein>
<feature type="transmembrane region" description="Helical" evidence="2">
    <location>
        <begin position="97"/>
        <end position="120"/>
    </location>
</feature>
<evidence type="ECO:0000313" key="4">
    <source>
        <dbReference type="Proteomes" id="UP000501076"/>
    </source>
</evidence>
<dbReference type="Proteomes" id="UP000501076">
    <property type="component" value="Plasmid pFDU301A"/>
</dbReference>
<feature type="transmembrane region" description="Helical" evidence="2">
    <location>
        <begin position="177"/>
        <end position="197"/>
    </location>
</feature>
<feature type="compositionally biased region" description="Basic and acidic residues" evidence="1">
    <location>
        <begin position="1"/>
        <end position="14"/>
    </location>
</feature>
<feature type="transmembrane region" description="Helical" evidence="2">
    <location>
        <begin position="132"/>
        <end position="150"/>
    </location>
</feature>
<evidence type="ECO:0000313" key="3">
    <source>
        <dbReference type="EMBL" id="QJX80374.1"/>
    </source>
</evidence>
<keyword evidence="2" id="KW-0812">Transmembrane</keyword>
<gene>
    <name evidence="3" type="ORF">FDZ14_30265</name>
</gene>
<keyword evidence="2" id="KW-1133">Transmembrane helix</keyword>
<keyword evidence="3" id="KW-0614">Plasmid</keyword>
<feature type="region of interest" description="Disordered" evidence="1">
    <location>
        <begin position="1"/>
        <end position="24"/>
    </location>
</feature>
<dbReference type="RefSeq" id="WP_171778362.1">
    <property type="nucleotide sequence ID" value="NZ_CP045273.1"/>
</dbReference>
<organism evidence="3 4">
    <name type="scientific">Priestia megaterium</name>
    <name type="common">Bacillus megaterium</name>
    <dbReference type="NCBI Taxonomy" id="1404"/>
    <lineage>
        <taxon>Bacteria</taxon>
        <taxon>Bacillati</taxon>
        <taxon>Bacillota</taxon>
        <taxon>Bacilli</taxon>
        <taxon>Bacillales</taxon>
        <taxon>Bacillaceae</taxon>
        <taxon>Priestia</taxon>
    </lineage>
</organism>
<reference evidence="3 4" key="1">
    <citation type="submission" date="2019-10" db="EMBL/GenBank/DDBJ databases">
        <title>Complete genome sequences for adaption low water activity.</title>
        <authorList>
            <person name="Zhao L."/>
            <person name="Zhong J."/>
        </authorList>
    </citation>
    <scope>NUCLEOTIDE SEQUENCE [LARGE SCALE GENOMIC DNA]</scope>
    <source>
        <strain evidence="3 4">FDU301</strain>
        <plasmid evidence="4">pfdu301a</plasmid>
    </source>
</reference>
<dbReference type="EMBL" id="CP045273">
    <property type="protein sequence ID" value="QJX80374.1"/>
    <property type="molecule type" value="Genomic_DNA"/>
</dbReference>
<evidence type="ECO:0000256" key="1">
    <source>
        <dbReference type="SAM" id="MobiDB-lite"/>
    </source>
</evidence>
<accession>A0A6M6E442</accession>